<dbReference type="GO" id="GO:0031146">
    <property type="term" value="P:SCF-dependent proteasomal ubiquitin-dependent protein catabolic process"/>
    <property type="evidence" value="ECO:0007669"/>
    <property type="project" value="TreeGrafter"/>
</dbReference>
<dbReference type="Pfam" id="PF12937">
    <property type="entry name" value="F-box-like"/>
    <property type="match status" value="1"/>
</dbReference>
<dbReference type="InterPro" id="IPR036047">
    <property type="entry name" value="F-box-like_dom_sf"/>
</dbReference>
<dbReference type="PANTHER" id="PTHR13318">
    <property type="entry name" value="PARTNER OF PAIRED, ISOFORM B-RELATED"/>
    <property type="match status" value="1"/>
</dbReference>
<organism evidence="3 4">
    <name type="scientific">Synchytrium endobioticum</name>
    <dbReference type="NCBI Taxonomy" id="286115"/>
    <lineage>
        <taxon>Eukaryota</taxon>
        <taxon>Fungi</taxon>
        <taxon>Fungi incertae sedis</taxon>
        <taxon>Chytridiomycota</taxon>
        <taxon>Chytridiomycota incertae sedis</taxon>
        <taxon>Chytridiomycetes</taxon>
        <taxon>Synchytriales</taxon>
        <taxon>Synchytriaceae</taxon>
        <taxon>Synchytrium</taxon>
    </lineage>
</organism>
<dbReference type="InterPro" id="IPR006553">
    <property type="entry name" value="Leu-rich_rpt_Cys-con_subtyp"/>
</dbReference>
<dbReference type="GO" id="GO:0019005">
    <property type="term" value="C:SCF ubiquitin ligase complex"/>
    <property type="evidence" value="ECO:0007669"/>
    <property type="project" value="TreeGrafter"/>
</dbReference>
<feature type="region of interest" description="Disordered" evidence="1">
    <location>
        <begin position="63"/>
        <end position="91"/>
    </location>
</feature>
<dbReference type="InterPro" id="IPR001810">
    <property type="entry name" value="F-box_dom"/>
</dbReference>
<dbReference type="EMBL" id="QEAN01000216">
    <property type="protein sequence ID" value="TPX42928.1"/>
    <property type="molecule type" value="Genomic_DNA"/>
</dbReference>
<sequence length="841" mass="91622">MKKKSPSASNSPFITSKAAATDDINILPIPSSSKQNKLPSVAIDKESLHDSILTRVRRALTRIRKPRCPTSATPSQSPLEQPWSTSTSQNPNMPPELVLQVIANVKGSRDLAACAAVNRMWSACASEKLWTKVRPPTLRALHKLYRVVAEEHVKLEHIAKKKPTKHGALSAKKWYIKGFTWKRKRPQQIDVNMLAGGLEASISALPTRARESDEINIYSSPILQIQTLDMSHLSIRSFQPKKPVNSSQPFYNALRSRRPLRRTQAQELPMPAAAAIAIVPILPDLAIAPQTTTQWRRLAFSPQLAISSFTHSLRDNLPKLASPPPSSLATTTSRLLSKLPSCKTLILPTCTITRPHLLLKAAQHLTHLDLSRAVFKSHVSLIAAMIANCAALQSLTLSSVMCADQRVHGGHWGDLGMSLPNLKEVRIESRKPFLHLHGSQLPVFFEACNNLERVVIRRLCCLEFRTIVTAIGGSNARLRRLHLDFKFSVGSTPDLMFLADHCPSLRSLHLAPAGSFTDEGVTYLVKKCTHLRQLSLSGAVHITDASIDILATSTCLRRLDLTRCSSLTPAALLHLARLPHLHTLSMAHAFAALTPPDEVLGHLRTLILSCVHLRSLSLTLNSRRVYPARIASGEGSRSCGCRRYGGGAHIVAKGNREVRQLLDLRVLDGSDMSAVVVGLPCEPLSTLGVGFISSICSTVDIVDSIGNENADAIIPIPRNNNPSASDEMDDDVRLFEDDVIEISDDGGRVNKSSSTVVTRSDTLPDPDIDDETANDGLLMNDGASSISSASVVGYARKSRANRVDNGKGMSSMSNDDANEYGDGELSNRISVCSSVMTGDNE</sequence>
<feature type="domain" description="F-box" evidence="2">
    <location>
        <begin position="92"/>
        <end position="133"/>
    </location>
</feature>
<accession>A0A507CV02</accession>
<evidence type="ECO:0000256" key="1">
    <source>
        <dbReference type="SAM" id="MobiDB-lite"/>
    </source>
</evidence>
<name>A0A507CV02_9FUNG</name>
<proteinExistence type="predicted"/>
<dbReference type="Gene3D" id="3.80.10.10">
    <property type="entry name" value="Ribonuclease Inhibitor"/>
    <property type="match status" value="1"/>
</dbReference>
<dbReference type="Proteomes" id="UP000317494">
    <property type="component" value="Unassembled WGS sequence"/>
</dbReference>
<dbReference type="STRING" id="286115.A0A507CV02"/>
<feature type="region of interest" description="Disordered" evidence="1">
    <location>
        <begin position="745"/>
        <end position="768"/>
    </location>
</feature>
<dbReference type="VEuPathDB" id="FungiDB:SeMB42_g04934"/>
<reference evidence="3 4" key="1">
    <citation type="journal article" date="2019" name="Sci. Rep.">
        <title>Comparative genomics of chytrid fungi reveal insights into the obligate biotrophic and pathogenic lifestyle of Synchytrium endobioticum.</title>
        <authorList>
            <person name="van de Vossenberg B.T.L.H."/>
            <person name="Warris S."/>
            <person name="Nguyen H.D.T."/>
            <person name="van Gent-Pelzer M.P.E."/>
            <person name="Joly D.L."/>
            <person name="van de Geest H.C."/>
            <person name="Bonants P.J.M."/>
            <person name="Smith D.S."/>
            <person name="Levesque C.A."/>
            <person name="van der Lee T.A.J."/>
        </authorList>
    </citation>
    <scope>NUCLEOTIDE SEQUENCE [LARGE SCALE GENOMIC DNA]</scope>
    <source>
        <strain evidence="3 4">MB42</strain>
    </source>
</reference>
<comment type="caution">
    <text evidence="3">The sequence shown here is derived from an EMBL/GenBank/DDBJ whole genome shotgun (WGS) entry which is preliminary data.</text>
</comment>
<dbReference type="SUPFAM" id="SSF52047">
    <property type="entry name" value="RNI-like"/>
    <property type="match status" value="1"/>
</dbReference>
<dbReference type="InterPro" id="IPR032675">
    <property type="entry name" value="LRR_dom_sf"/>
</dbReference>
<dbReference type="SMART" id="SM00367">
    <property type="entry name" value="LRR_CC"/>
    <property type="match status" value="3"/>
</dbReference>
<evidence type="ECO:0000313" key="3">
    <source>
        <dbReference type="EMBL" id="TPX42928.1"/>
    </source>
</evidence>
<dbReference type="PANTHER" id="PTHR13318:SF247">
    <property type="entry name" value="GH16156P"/>
    <property type="match status" value="1"/>
</dbReference>
<gene>
    <name evidence="3" type="ORF">SeMB42_g04934</name>
</gene>
<keyword evidence="4" id="KW-1185">Reference proteome</keyword>
<dbReference type="SUPFAM" id="SSF81383">
    <property type="entry name" value="F-box domain"/>
    <property type="match status" value="1"/>
</dbReference>
<feature type="compositionally biased region" description="Polar residues" evidence="1">
    <location>
        <begin position="70"/>
        <end position="91"/>
    </location>
</feature>
<protein>
    <recommendedName>
        <fullName evidence="2">F-box domain-containing protein</fullName>
    </recommendedName>
</protein>
<feature type="region of interest" description="Disordered" evidence="1">
    <location>
        <begin position="802"/>
        <end position="825"/>
    </location>
</feature>
<evidence type="ECO:0000313" key="4">
    <source>
        <dbReference type="Proteomes" id="UP000317494"/>
    </source>
</evidence>
<evidence type="ECO:0000259" key="2">
    <source>
        <dbReference type="Pfam" id="PF12937"/>
    </source>
</evidence>
<feature type="compositionally biased region" description="Polar residues" evidence="1">
    <location>
        <begin position="750"/>
        <end position="761"/>
    </location>
</feature>
<dbReference type="AlphaFoldDB" id="A0A507CV02"/>